<comment type="caution">
    <text evidence="2">The sequence shown here is derived from an EMBL/GenBank/DDBJ whole genome shotgun (WGS) entry which is preliminary data.</text>
</comment>
<dbReference type="Proteomes" id="UP000034001">
    <property type="component" value="Unassembled WGS sequence"/>
</dbReference>
<accession>A0A0F8MT58</accession>
<dbReference type="Proteomes" id="UP000034733">
    <property type="component" value="Unassembled WGS sequence"/>
</dbReference>
<evidence type="ECO:0000313" key="1">
    <source>
        <dbReference type="EMBL" id="KKG75489.1"/>
    </source>
</evidence>
<dbReference type="AlphaFoldDB" id="A0A0F8MT58"/>
<dbReference type="Proteomes" id="UP000033987">
    <property type="component" value="Unassembled WGS sequence"/>
</dbReference>
<dbReference type="EMBL" id="JJQA01000056">
    <property type="protein sequence ID" value="KKH17532.1"/>
    <property type="molecule type" value="Genomic_DNA"/>
</dbReference>
<dbReference type="PATRIC" id="fig|2209.43.peg.2508"/>
<evidence type="ECO:0000313" key="2">
    <source>
        <dbReference type="EMBL" id="KKH15384.1"/>
    </source>
</evidence>
<evidence type="ECO:0000313" key="5">
    <source>
        <dbReference type="Proteomes" id="UP000033987"/>
    </source>
</evidence>
<organism evidence="2 8">
    <name type="scientific">Methanosarcina mazei</name>
    <name type="common">Methanosarcina frisia</name>
    <dbReference type="NCBI Taxonomy" id="2209"/>
    <lineage>
        <taxon>Archaea</taxon>
        <taxon>Methanobacteriati</taxon>
        <taxon>Methanobacteriota</taxon>
        <taxon>Stenosarchaea group</taxon>
        <taxon>Methanomicrobia</taxon>
        <taxon>Methanosarcinales</taxon>
        <taxon>Methanosarcinaceae</taxon>
        <taxon>Methanosarcina</taxon>
    </lineage>
</organism>
<proteinExistence type="predicted"/>
<protein>
    <submittedName>
        <fullName evidence="2">Uncharacterized protein</fullName>
    </submittedName>
</protein>
<dbReference type="EMBL" id="JJQC01000031">
    <property type="protein sequence ID" value="KKH24080.1"/>
    <property type="molecule type" value="Genomic_DNA"/>
</dbReference>
<sequence>MNGNEKIVLDSLSDLVVTIKTTIEAERINGNIQPQEEIYKHFIVDEFHYDGEFPSIEAHCEDISTNTWFKAQNKIHELIKKTKIYYTVEDCLNSITNRKSNSNTLDELVFRLIHTYFSEKEKFDRKAEELSLNYIRELKGMPIKYFGTVYLQGVVLELDQIQINDNVLLRRAKKEDFEYNAPAEYFVPRSFDYHFSSAFLEIEIYGIGPVNLQNEISKLIVLLRLFKIGGITVIKYRIDSESFFSISGGTISSMYSDISFGKYTINEEHVIPLKHFWNLIYTLIPTHLYEQNKVDHISIAYQHYTDSQTRKGILEQRIATAIMGLEAVLLKSDEKSELSYRLGIRTAKIFSIFSKNSIDIREAVKDAYHVRSVFLHGDKLPDSKKKKLTSKYGDLTNLFEKILDCLRDLLIMSFMVDIDKEKFIDLIDDSFIDEEKNKQLVEIIRNHILKSYQ</sequence>
<reference evidence="5 6" key="1">
    <citation type="journal article" date="2015" name="ISME J.">
        <title>Genomic and phenotypic differentiation among Methanosarcina mazei populations from Columbia River sediment.</title>
        <authorList>
            <person name="Youngblut N.D."/>
            <person name="Wirth J.S."/>
            <person name="Henriksen J.R."/>
            <person name="Smith M."/>
            <person name="Simon H."/>
            <person name="Metcalf W.W."/>
            <person name="Whitaker R.J."/>
        </authorList>
    </citation>
    <scope>NUCLEOTIDE SEQUENCE [LARGE SCALE GENOMIC DNA]</scope>
    <source>
        <strain evidence="3 7">1.F.A.1A.3</strain>
        <strain evidence="2 8">1.F.A.1B.3</strain>
        <strain evidence="4 5">1.F.A.1B.4</strain>
        <strain evidence="1 6">3.H.A.2.1</strain>
    </source>
</reference>
<evidence type="ECO:0000313" key="6">
    <source>
        <dbReference type="Proteomes" id="UP000034001"/>
    </source>
</evidence>
<evidence type="ECO:0000313" key="3">
    <source>
        <dbReference type="EMBL" id="KKH17532.1"/>
    </source>
</evidence>
<evidence type="ECO:0000313" key="8">
    <source>
        <dbReference type="Proteomes" id="UP000034733"/>
    </source>
</evidence>
<gene>
    <name evidence="3" type="ORF">DU44_03790</name>
    <name evidence="2" type="ORF">DU48_04610</name>
    <name evidence="1" type="ORF">DU63_11485</name>
    <name evidence="4" type="ORF">DU65_07015</name>
</gene>
<name>A0A0F8MT58_METMZ</name>
<dbReference type="EMBL" id="JJPO01000029">
    <property type="protein sequence ID" value="KKG75489.1"/>
    <property type="molecule type" value="Genomic_DNA"/>
</dbReference>
<dbReference type="EMBL" id="JJQB01000142">
    <property type="protein sequence ID" value="KKH15384.1"/>
    <property type="molecule type" value="Genomic_DNA"/>
</dbReference>
<evidence type="ECO:0000313" key="4">
    <source>
        <dbReference type="EMBL" id="KKH24080.1"/>
    </source>
</evidence>
<dbReference type="RefSeq" id="WP_048044856.1">
    <property type="nucleotide sequence ID" value="NZ_JJPO01000029.1"/>
</dbReference>
<dbReference type="Proteomes" id="UP000034064">
    <property type="component" value="Unassembled WGS sequence"/>
</dbReference>
<evidence type="ECO:0000313" key="7">
    <source>
        <dbReference type="Proteomes" id="UP000034064"/>
    </source>
</evidence>